<dbReference type="PANTHER" id="PTHR44591:SF3">
    <property type="entry name" value="RESPONSE REGULATORY DOMAIN-CONTAINING PROTEIN"/>
    <property type="match status" value="1"/>
</dbReference>
<dbReference type="PROSITE" id="PS50110">
    <property type="entry name" value="RESPONSE_REGULATORY"/>
    <property type="match status" value="1"/>
</dbReference>
<protein>
    <submittedName>
        <fullName evidence="4">Response regulator receiver domain protein</fullName>
    </submittedName>
</protein>
<evidence type="ECO:0000313" key="5">
    <source>
        <dbReference type="Proteomes" id="UP000318538"/>
    </source>
</evidence>
<dbReference type="KEGG" id="rlc:K227x_15000"/>
<feature type="modified residue" description="4-aspartylphosphate" evidence="2">
    <location>
        <position position="70"/>
    </location>
</feature>
<keyword evidence="1 2" id="KW-0597">Phosphoprotein</keyword>
<evidence type="ECO:0000313" key="4">
    <source>
        <dbReference type="EMBL" id="QDT03119.1"/>
    </source>
</evidence>
<evidence type="ECO:0000256" key="1">
    <source>
        <dbReference type="ARBA" id="ARBA00022553"/>
    </source>
</evidence>
<dbReference type="EMBL" id="CP036525">
    <property type="protein sequence ID" value="QDT03119.1"/>
    <property type="molecule type" value="Genomic_DNA"/>
</dbReference>
<dbReference type="SUPFAM" id="SSF52172">
    <property type="entry name" value="CheY-like"/>
    <property type="match status" value="1"/>
</dbReference>
<name>A0A517N7J7_9BACT</name>
<proteinExistence type="predicted"/>
<dbReference type="GO" id="GO:0000160">
    <property type="term" value="P:phosphorelay signal transduction system"/>
    <property type="evidence" value="ECO:0007669"/>
    <property type="project" value="InterPro"/>
</dbReference>
<keyword evidence="5" id="KW-1185">Reference proteome</keyword>
<feature type="domain" description="Response regulatory" evidence="3">
    <location>
        <begin position="21"/>
        <end position="138"/>
    </location>
</feature>
<dbReference type="RefSeq" id="WP_218933831.1">
    <property type="nucleotide sequence ID" value="NZ_CP036525.1"/>
</dbReference>
<dbReference type="InterPro" id="IPR001789">
    <property type="entry name" value="Sig_transdc_resp-reg_receiver"/>
</dbReference>
<dbReference type="Gene3D" id="3.40.50.2300">
    <property type="match status" value="1"/>
</dbReference>
<dbReference type="InterPro" id="IPR050595">
    <property type="entry name" value="Bact_response_regulator"/>
</dbReference>
<dbReference type="AlphaFoldDB" id="A0A517N7J7"/>
<organism evidence="4 5">
    <name type="scientific">Rubripirellula lacrimiformis</name>
    <dbReference type="NCBI Taxonomy" id="1930273"/>
    <lineage>
        <taxon>Bacteria</taxon>
        <taxon>Pseudomonadati</taxon>
        <taxon>Planctomycetota</taxon>
        <taxon>Planctomycetia</taxon>
        <taxon>Pirellulales</taxon>
        <taxon>Pirellulaceae</taxon>
        <taxon>Rubripirellula</taxon>
    </lineage>
</organism>
<gene>
    <name evidence="4" type="ORF">K227x_15000</name>
</gene>
<dbReference type="InterPro" id="IPR011006">
    <property type="entry name" value="CheY-like_superfamily"/>
</dbReference>
<evidence type="ECO:0000256" key="2">
    <source>
        <dbReference type="PROSITE-ProRule" id="PRU00169"/>
    </source>
</evidence>
<dbReference type="Proteomes" id="UP000318538">
    <property type="component" value="Chromosome"/>
</dbReference>
<sequence length="162" mass="17590">MRHIDPGHPPHVEPPRTKRASIIVLDPSPISLLTLAGVLDHHGYVCICARQGKSAVDALAMGPQDLLVADVGQDAAATLETLHEMRSVEGYQDLPAVLIADSKWAGLEKKAEAMAQATRCLFKPIDPNSLIAVVDQTLWMPNLISAHRRRGSRPSRPGWVSL</sequence>
<dbReference type="PANTHER" id="PTHR44591">
    <property type="entry name" value="STRESS RESPONSE REGULATOR PROTEIN 1"/>
    <property type="match status" value="1"/>
</dbReference>
<accession>A0A517N7J7</accession>
<reference evidence="4 5" key="1">
    <citation type="submission" date="2019-02" db="EMBL/GenBank/DDBJ databases">
        <title>Deep-cultivation of Planctomycetes and their phenomic and genomic characterization uncovers novel biology.</title>
        <authorList>
            <person name="Wiegand S."/>
            <person name="Jogler M."/>
            <person name="Boedeker C."/>
            <person name="Pinto D."/>
            <person name="Vollmers J."/>
            <person name="Rivas-Marin E."/>
            <person name="Kohn T."/>
            <person name="Peeters S.H."/>
            <person name="Heuer A."/>
            <person name="Rast P."/>
            <person name="Oberbeckmann S."/>
            <person name="Bunk B."/>
            <person name="Jeske O."/>
            <person name="Meyerdierks A."/>
            <person name="Storesund J.E."/>
            <person name="Kallscheuer N."/>
            <person name="Luecker S."/>
            <person name="Lage O.M."/>
            <person name="Pohl T."/>
            <person name="Merkel B.J."/>
            <person name="Hornburger P."/>
            <person name="Mueller R.-W."/>
            <person name="Bruemmer F."/>
            <person name="Labrenz M."/>
            <person name="Spormann A.M."/>
            <person name="Op den Camp H."/>
            <person name="Overmann J."/>
            <person name="Amann R."/>
            <person name="Jetten M.S.M."/>
            <person name="Mascher T."/>
            <person name="Medema M.H."/>
            <person name="Devos D.P."/>
            <person name="Kaster A.-K."/>
            <person name="Ovreas L."/>
            <person name="Rohde M."/>
            <person name="Galperin M.Y."/>
            <person name="Jogler C."/>
        </authorList>
    </citation>
    <scope>NUCLEOTIDE SEQUENCE [LARGE SCALE GENOMIC DNA]</scope>
    <source>
        <strain evidence="4 5">K22_7</strain>
    </source>
</reference>
<evidence type="ECO:0000259" key="3">
    <source>
        <dbReference type="PROSITE" id="PS50110"/>
    </source>
</evidence>